<proteinExistence type="predicted"/>
<organism evidence="2 3">
    <name type="scientific">Luteimicrobium subarcticum</name>
    <dbReference type="NCBI Taxonomy" id="620910"/>
    <lineage>
        <taxon>Bacteria</taxon>
        <taxon>Bacillati</taxon>
        <taxon>Actinomycetota</taxon>
        <taxon>Actinomycetes</taxon>
        <taxon>Micrococcales</taxon>
        <taxon>Luteimicrobium</taxon>
    </lineage>
</organism>
<dbReference type="SUPFAM" id="SSF51735">
    <property type="entry name" value="NAD(P)-binding Rossmann-fold domains"/>
    <property type="match status" value="1"/>
</dbReference>
<keyword evidence="3" id="KW-1185">Reference proteome</keyword>
<reference evidence="2 3" key="1">
    <citation type="submission" date="2017-11" db="EMBL/GenBank/DDBJ databases">
        <title>Genomic Encyclopedia of Archaeal and Bacterial Type Strains, Phase II (KMG-II): From Individual Species to Whole Genera.</title>
        <authorList>
            <person name="Goeker M."/>
        </authorList>
    </citation>
    <scope>NUCLEOTIDE SEQUENCE [LARGE SCALE GENOMIC DNA]</scope>
    <source>
        <strain evidence="2 3">DSM 22413</strain>
    </source>
</reference>
<dbReference type="Gene3D" id="3.40.50.720">
    <property type="entry name" value="NAD(P)-binding Rossmann-like Domain"/>
    <property type="match status" value="1"/>
</dbReference>
<dbReference type="RefSeq" id="WP_100350427.1">
    <property type="nucleotide sequence ID" value="NZ_PGTZ01000009.1"/>
</dbReference>
<dbReference type="EMBL" id="PGTZ01000009">
    <property type="protein sequence ID" value="PJI91028.1"/>
    <property type="molecule type" value="Genomic_DNA"/>
</dbReference>
<gene>
    <name evidence="2" type="ORF">CLV34_2287</name>
</gene>
<dbReference type="PANTHER" id="PTHR48079">
    <property type="entry name" value="PROTEIN YEEZ"/>
    <property type="match status" value="1"/>
</dbReference>
<dbReference type="GO" id="GO:0004029">
    <property type="term" value="F:aldehyde dehydrogenase (NAD+) activity"/>
    <property type="evidence" value="ECO:0007669"/>
    <property type="project" value="TreeGrafter"/>
</dbReference>
<comment type="caution">
    <text evidence="2">The sequence shown here is derived from an EMBL/GenBank/DDBJ whole genome shotgun (WGS) entry which is preliminary data.</text>
</comment>
<dbReference type="Pfam" id="PF01370">
    <property type="entry name" value="Epimerase"/>
    <property type="match status" value="1"/>
</dbReference>
<dbReference type="Proteomes" id="UP000231586">
    <property type="component" value="Unassembled WGS sequence"/>
</dbReference>
<protein>
    <submittedName>
        <fullName evidence="2">Nucleoside-diphosphate-sugar epimerase</fullName>
    </submittedName>
</protein>
<dbReference type="OrthoDB" id="8205493at2"/>
<name>A0A2M8WJF8_9MICO</name>
<sequence>MSIVITGAGPIGSSLARTYAEQGTPVRVLTRSGSGPDHPLVERRRVDVNDLPALADATRDADVVHHCIHASRYDADVWARELPAAEQRILAVAASAGATVVFPESLYAFDTTRVVTEDTPHDATGGKPGVRAALLAARAAAEAPTVSVVASDYFGPGAGGNAHAGDRMLKTATAGRTTRTFTPVDQPHSWTYLPDLAAAMIAAAALPTESDRVLLAPTSAPVTPRELVTAYARAAGHDAPRVSPVPLWLLRTLGLAVKDVRGIVEMRYLFAEPQVMDSSKSEAELGLAPTPWDEAVEATVRAYLASQR</sequence>
<dbReference type="AlphaFoldDB" id="A0A2M8WJF8"/>
<evidence type="ECO:0000313" key="3">
    <source>
        <dbReference type="Proteomes" id="UP000231586"/>
    </source>
</evidence>
<dbReference type="InterPro" id="IPR051783">
    <property type="entry name" value="NAD(P)-dependent_oxidoreduct"/>
</dbReference>
<evidence type="ECO:0000259" key="1">
    <source>
        <dbReference type="Pfam" id="PF01370"/>
    </source>
</evidence>
<evidence type="ECO:0000313" key="2">
    <source>
        <dbReference type="EMBL" id="PJI91028.1"/>
    </source>
</evidence>
<feature type="domain" description="NAD-dependent epimerase/dehydratase" evidence="1">
    <location>
        <begin position="3"/>
        <end position="209"/>
    </location>
</feature>
<accession>A0A2M8WJF8</accession>
<dbReference type="InterPro" id="IPR001509">
    <property type="entry name" value="Epimerase_deHydtase"/>
</dbReference>
<dbReference type="PANTHER" id="PTHR48079:SF6">
    <property type="entry name" value="NAD(P)-BINDING DOMAIN-CONTAINING PROTEIN-RELATED"/>
    <property type="match status" value="1"/>
</dbReference>
<dbReference type="GO" id="GO:0005737">
    <property type="term" value="C:cytoplasm"/>
    <property type="evidence" value="ECO:0007669"/>
    <property type="project" value="TreeGrafter"/>
</dbReference>
<dbReference type="InterPro" id="IPR036291">
    <property type="entry name" value="NAD(P)-bd_dom_sf"/>
</dbReference>